<evidence type="ECO:0000256" key="2">
    <source>
        <dbReference type="ARBA" id="ARBA00010930"/>
    </source>
</evidence>
<dbReference type="InterPro" id="IPR009081">
    <property type="entry name" value="PP-bd_ACP"/>
</dbReference>
<evidence type="ECO:0000259" key="14">
    <source>
        <dbReference type="PROSITE" id="PS50075"/>
    </source>
</evidence>
<keyword evidence="7" id="KW-0276">Fatty acid metabolism</keyword>
<evidence type="ECO:0000256" key="12">
    <source>
        <dbReference type="ARBA" id="ARBA00023160"/>
    </source>
</evidence>
<evidence type="ECO:0000256" key="13">
    <source>
        <dbReference type="RuleBase" id="RU000722"/>
    </source>
</evidence>
<dbReference type="PANTHER" id="PTHR20863:SF28">
    <property type="entry name" value="ACYL CARRIER PROTEIN, MITOCHONDRIAL"/>
    <property type="match status" value="1"/>
</dbReference>
<dbReference type="PROSITE" id="PS50075">
    <property type="entry name" value="CARRIER"/>
    <property type="match status" value="1"/>
</dbReference>
<dbReference type="Pfam" id="PF00550">
    <property type="entry name" value="PP-binding"/>
    <property type="match status" value="1"/>
</dbReference>
<evidence type="ECO:0000313" key="16">
    <source>
        <dbReference type="RefSeq" id="XP_046595503.1"/>
    </source>
</evidence>
<keyword evidence="11" id="KW-0496">Mitochondrion</keyword>
<dbReference type="Proteomes" id="UP000829291">
    <property type="component" value="Chromosome 5"/>
</dbReference>
<gene>
    <name evidence="16" type="primary">LOC107219274</name>
</gene>
<evidence type="ECO:0000256" key="10">
    <source>
        <dbReference type="ARBA" id="ARBA00023098"/>
    </source>
</evidence>
<keyword evidence="8" id="KW-0809">Transit peptide</keyword>
<evidence type="ECO:0000256" key="3">
    <source>
        <dbReference type="ARBA" id="ARBA00022448"/>
    </source>
</evidence>
<feature type="domain" description="Carrier" evidence="14">
    <location>
        <begin position="76"/>
        <end position="151"/>
    </location>
</feature>
<reference evidence="16" key="1">
    <citation type="submission" date="2025-08" db="UniProtKB">
        <authorList>
            <consortium name="RefSeq"/>
        </authorList>
    </citation>
    <scope>IDENTIFICATION</scope>
    <source>
        <tissue evidence="16">Thorax and Abdomen</tissue>
    </source>
</reference>
<evidence type="ECO:0000256" key="11">
    <source>
        <dbReference type="ARBA" id="ARBA00023128"/>
    </source>
</evidence>
<evidence type="ECO:0000256" key="8">
    <source>
        <dbReference type="ARBA" id="ARBA00022946"/>
    </source>
</evidence>
<keyword evidence="15" id="KW-1185">Reference proteome</keyword>
<evidence type="ECO:0000256" key="7">
    <source>
        <dbReference type="ARBA" id="ARBA00022832"/>
    </source>
</evidence>
<dbReference type="PANTHER" id="PTHR20863">
    <property type="entry name" value="ACYL CARRIER PROTEIN"/>
    <property type="match status" value="1"/>
</dbReference>
<accession>A0ABM3G5G6</accession>
<keyword evidence="10" id="KW-0443">Lipid metabolism</keyword>
<protein>
    <recommendedName>
        <fullName evidence="13">Acyl carrier protein</fullName>
    </recommendedName>
</protein>
<dbReference type="Gene3D" id="1.10.1200.10">
    <property type="entry name" value="ACP-like"/>
    <property type="match status" value="1"/>
</dbReference>
<sequence>MASLGGLVRLVTRNAGVLGNVSRSGIRRTAVTFSVNHRASLAATEDRSRSILPQNPTAPRANQVRHYSAKAPMTLELIRERVILVLKLYDKIDHAKLDLNSHFIEDLGLDSLDHVEVIMAMEDEFGFEIPDRDAERLTKPAEIVRYIADKEDVYE</sequence>
<evidence type="ECO:0000256" key="4">
    <source>
        <dbReference type="ARBA" id="ARBA00022450"/>
    </source>
</evidence>
<keyword evidence="12 13" id="KW-0275">Fatty acid biosynthesis</keyword>
<organism evidence="15 16">
    <name type="scientific">Neodiprion lecontei</name>
    <name type="common">Redheaded pine sawfly</name>
    <dbReference type="NCBI Taxonomy" id="441921"/>
    <lineage>
        <taxon>Eukaryota</taxon>
        <taxon>Metazoa</taxon>
        <taxon>Ecdysozoa</taxon>
        <taxon>Arthropoda</taxon>
        <taxon>Hexapoda</taxon>
        <taxon>Insecta</taxon>
        <taxon>Pterygota</taxon>
        <taxon>Neoptera</taxon>
        <taxon>Endopterygota</taxon>
        <taxon>Hymenoptera</taxon>
        <taxon>Tenthredinoidea</taxon>
        <taxon>Diprionidae</taxon>
        <taxon>Diprioninae</taxon>
        <taxon>Neodiprion</taxon>
    </lineage>
</organism>
<name>A0ABM3G5G6_NEOLC</name>
<evidence type="ECO:0000256" key="5">
    <source>
        <dbReference type="ARBA" id="ARBA00022516"/>
    </source>
</evidence>
<comment type="similarity">
    <text evidence="2">Belongs to the acyl carrier protein (ACP) family.</text>
</comment>
<dbReference type="HAMAP" id="MF_01217">
    <property type="entry name" value="Acyl_carrier"/>
    <property type="match status" value="1"/>
</dbReference>
<keyword evidence="3" id="KW-0813">Transport</keyword>
<keyword evidence="5 13" id="KW-0444">Lipid biosynthesis</keyword>
<keyword evidence="9" id="KW-0249">Electron transport</keyword>
<keyword evidence="6" id="KW-0597">Phosphoprotein</keyword>
<proteinExistence type="inferred from homology"/>
<dbReference type="SUPFAM" id="SSF47336">
    <property type="entry name" value="ACP-like"/>
    <property type="match status" value="1"/>
</dbReference>
<comment type="subcellular location">
    <subcellularLocation>
        <location evidence="1">Mitochondrion</location>
    </subcellularLocation>
</comment>
<dbReference type="InterPro" id="IPR036736">
    <property type="entry name" value="ACP-like_sf"/>
</dbReference>
<evidence type="ECO:0000313" key="15">
    <source>
        <dbReference type="Proteomes" id="UP000829291"/>
    </source>
</evidence>
<dbReference type="GeneID" id="107219274"/>
<dbReference type="RefSeq" id="XP_046595503.1">
    <property type="nucleotide sequence ID" value="XM_046739547.1"/>
</dbReference>
<dbReference type="InterPro" id="IPR003231">
    <property type="entry name" value="ACP"/>
</dbReference>
<evidence type="ECO:0000256" key="1">
    <source>
        <dbReference type="ARBA" id="ARBA00004173"/>
    </source>
</evidence>
<evidence type="ECO:0000256" key="6">
    <source>
        <dbReference type="ARBA" id="ARBA00022553"/>
    </source>
</evidence>
<keyword evidence="4 13" id="KW-0596">Phosphopantetheine</keyword>
<comment type="function">
    <text evidence="13">Carrier of the growing fatty acid chain in fatty acid biosynthesis.</text>
</comment>
<evidence type="ECO:0000256" key="9">
    <source>
        <dbReference type="ARBA" id="ARBA00022982"/>
    </source>
</evidence>